<evidence type="ECO:0000256" key="2">
    <source>
        <dbReference type="ARBA" id="ARBA00022692"/>
    </source>
</evidence>
<organism evidence="7 8">
    <name type="scientific">Demequina capsici</name>
    <dbReference type="NCBI Taxonomy" id="3075620"/>
    <lineage>
        <taxon>Bacteria</taxon>
        <taxon>Bacillati</taxon>
        <taxon>Actinomycetota</taxon>
        <taxon>Actinomycetes</taxon>
        <taxon>Micrococcales</taxon>
        <taxon>Demequinaceae</taxon>
        <taxon>Demequina</taxon>
    </lineage>
</organism>
<evidence type="ECO:0000256" key="5">
    <source>
        <dbReference type="SAM" id="Phobius"/>
    </source>
</evidence>
<evidence type="ECO:0000256" key="3">
    <source>
        <dbReference type="ARBA" id="ARBA00022989"/>
    </source>
</evidence>
<dbReference type="GO" id="GO:0005886">
    <property type="term" value="C:plasma membrane"/>
    <property type="evidence" value="ECO:0007669"/>
    <property type="project" value="UniProtKB-SubCell"/>
</dbReference>
<dbReference type="EMBL" id="CP134879">
    <property type="protein sequence ID" value="WNM25761.1"/>
    <property type="molecule type" value="Genomic_DNA"/>
</dbReference>
<dbReference type="PROSITE" id="PS50850">
    <property type="entry name" value="MFS"/>
    <property type="match status" value="1"/>
</dbReference>
<evidence type="ECO:0000313" key="7">
    <source>
        <dbReference type="EMBL" id="WNM25761.1"/>
    </source>
</evidence>
<feature type="transmembrane region" description="Helical" evidence="5">
    <location>
        <begin position="48"/>
        <end position="67"/>
    </location>
</feature>
<feature type="transmembrane region" description="Helical" evidence="5">
    <location>
        <begin position="154"/>
        <end position="174"/>
    </location>
</feature>
<dbReference type="InterPro" id="IPR036259">
    <property type="entry name" value="MFS_trans_sf"/>
</dbReference>
<keyword evidence="4 5" id="KW-0472">Membrane</keyword>
<feature type="transmembrane region" description="Helical" evidence="5">
    <location>
        <begin position="21"/>
        <end position="42"/>
    </location>
</feature>
<proteinExistence type="predicted"/>
<feature type="domain" description="Major facilitator superfamily (MFS) profile" evidence="6">
    <location>
        <begin position="1"/>
        <end position="420"/>
    </location>
</feature>
<keyword evidence="8" id="KW-1185">Reference proteome</keyword>
<dbReference type="RefSeq" id="WP_313501192.1">
    <property type="nucleotide sequence ID" value="NZ_CP134879.1"/>
</dbReference>
<evidence type="ECO:0000259" key="6">
    <source>
        <dbReference type="PROSITE" id="PS50850"/>
    </source>
</evidence>
<dbReference type="GO" id="GO:0022857">
    <property type="term" value="F:transmembrane transporter activity"/>
    <property type="evidence" value="ECO:0007669"/>
    <property type="project" value="InterPro"/>
</dbReference>
<dbReference type="SUPFAM" id="SSF103473">
    <property type="entry name" value="MFS general substrate transporter"/>
    <property type="match status" value="1"/>
</dbReference>
<feature type="transmembrane region" description="Helical" evidence="5">
    <location>
        <begin position="277"/>
        <end position="300"/>
    </location>
</feature>
<feature type="transmembrane region" description="Helical" evidence="5">
    <location>
        <begin position="79"/>
        <end position="98"/>
    </location>
</feature>
<accession>A0AA96F7Y7</accession>
<feature type="transmembrane region" description="Helical" evidence="5">
    <location>
        <begin position="242"/>
        <end position="265"/>
    </location>
</feature>
<feature type="transmembrane region" description="Helical" evidence="5">
    <location>
        <begin position="180"/>
        <end position="205"/>
    </location>
</feature>
<dbReference type="AlphaFoldDB" id="A0AA96F7Y7"/>
<dbReference type="PANTHER" id="PTHR23530">
    <property type="entry name" value="TRANSPORT PROTEIN-RELATED"/>
    <property type="match status" value="1"/>
</dbReference>
<evidence type="ECO:0000256" key="1">
    <source>
        <dbReference type="ARBA" id="ARBA00004651"/>
    </source>
</evidence>
<feature type="transmembrane region" description="Helical" evidence="5">
    <location>
        <begin position="398"/>
        <end position="415"/>
    </location>
</feature>
<evidence type="ECO:0000313" key="8">
    <source>
        <dbReference type="Proteomes" id="UP001304125"/>
    </source>
</evidence>
<feature type="transmembrane region" description="Helical" evidence="5">
    <location>
        <begin position="104"/>
        <end position="120"/>
    </location>
</feature>
<name>A0AA96F7Y7_9MICO</name>
<dbReference type="InterPro" id="IPR011701">
    <property type="entry name" value="MFS"/>
</dbReference>
<reference evidence="7 8" key="1">
    <citation type="submission" date="2023-09" db="EMBL/GenBank/DDBJ databases">
        <title>Demequina sp. a novel bacteria isolated from Capsicum annuum.</title>
        <authorList>
            <person name="Humaira Z."/>
            <person name="Lee J."/>
            <person name="Cho D."/>
        </authorList>
    </citation>
    <scope>NUCLEOTIDE SEQUENCE [LARGE SCALE GENOMIC DNA]</scope>
    <source>
        <strain evidence="7 8">OYTSA14</strain>
    </source>
</reference>
<dbReference type="InterPro" id="IPR053160">
    <property type="entry name" value="MFS_DHA3_Transporter"/>
</dbReference>
<keyword evidence="2 5" id="KW-0812">Transmembrane</keyword>
<sequence>MISATAPTDHSSPIRRIERRFVALTALRWLPVGFKSALTVLLLSERGVPAAAIGVVLAVYSVTVLLLELPTGGLADTWGYRPVLITASLVAVASTAALGLVTSTWALIAAFMLGGLARALDSGPLQAWFVDTTRAHDPDAPIRRGITRAGATESLALALGALGATALIALVPLPSHGARVIAMSAPLLVAAALGIVNAAFLWSWVTGSPHGSRVEVGRAAQLREAIASGLRLARASARVRRILAIAAAGGAAMAGVELLAPLHFADMLGGEGAAAGTYSLLVTCGFIGSAVGSLASPFLVRLARAPHRAILVGAVGASIMLAAISAPTPWRAATAFVAFYVMLGTAMPLVDELTHEEAATGQRSTMLSLNSMAMQVTAIAMSAGAGAAAGVLSPGTAMLLPAAVLALGTLVLLRWPAVSRTIPVPLPEEDRSLVTD</sequence>
<protein>
    <submittedName>
        <fullName evidence="7">MFS transporter</fullName>
    </submittedName>
</protein>
<comment type="subcellular location">
    <subcellularLocation>
        <location evidence="1">Cell membrane</location>
        <topology evidence="1">Multi-pass membrane protein</topology>
    </subcellularLocation>
</comment>
<keyword evidence="3 5" id="KW-1133">Transmembrane helix</keyword>
<dbReference type="InterPro" id="IPR020846">
    <property type="entry name" value="MFS_dom"/>
</dbReference>
<feature type="transmembrane region" description="Helical" evidence="5">
    <location>
        <begin position="371"/>
        <end position="392"/>
    </location>
</feature>
<evidence type="ECO:0000256" key="4">
    <source>
        <dbReference type="ARBA" id="ARBA00023136"/>
    </source>
</evidence>
<dbReference type="PANTHER" id="PTHR23530:SF1">
    <property type="entry name" value="PERMEASE, MAJOR FACILITATOR SUPERFAMILY-RELATED"/>
    <property type="match status" value="1"/>
</dbReference>
<dbReference type="CDD" id="cd06174">
    <property type="entry name" value="MFS"/>
    <property type="match status" value="1"/>
</dbReference>
<dbReference type="Gene3D" id="1.20.1250.20">
    <property type="entry name" value="MFS general substrate transporter like domains"/>
    <property type="match status" value="1"/>
</dbReference>
<dbReference type="Pfam" id="PF07690">
    <property type="entry name" value="MFS_1"/>
    <property type="match status" value="1"/>
</dbReference>
<gene>
    <name evidence="7" type="ORF">RN606_06325</name>
</gene>
<dbReference type="Proteomes" id="UP001304125">
    <property type="component" value="Chromosome"/>
</dbReference>
<feature type="transmembrane region" description="Helical" evidence="5">
    <location>
        <begin position="309"/>
        <end position="326"/>
    </location>
</feature>
<feature type="transmembrane region" description="Helical" evidence="5">
    <location>
        <begin position="332"/>
        <end position="350"/>
    </location>
</feature>